<dbReference type="PROSITE" id="PS00028">
    <property type="entry name" value="ZINC_FINGER_C2H2_1"/>
    <property type="match status" value="1"/>
</dbReference>
<protein>
    <recommendedName>
        <fullName evidence="2">C2H2-type domain-containing protein</fullName>
    </recommendedName>
</protein>
<sequence length="510" mass="54978">MPYHIPSYPKLIFPSPIACVPKTLGLSWTNYARHFREHAADRDVRGEAGATLGAAMLRHYFPSVAGFRQFRACLWVNWGAAETTPLTEILEGLSVEDMAMWIVEKKKTEEGTEEGIRPSVEVQDDDVYDVHTILIVATNARFMAKEERLIPSVLPLSGQEFVVRGKEVRRLANVVLLTGNQSTQLPQLEFYKLDLDGTNRKCLVPAVGTTEERFVTHVFGLGKEEAQQVNEMWTAAAKEELKLMGNLKTKAAERYAQTPESNSSVFSLAHLHSPASRAPSALPSAVSAVKNRTRKQTSRALSAGASSRSGSRKRKRPTPEPFSPIYASPFKLEGTPSSAASEPRRKKQKKSAQLAAIDAALRSPAASASKKIFCCPFVGCPLRYTMKDSVRRHFKRFHKGLELDMADWEYTTAEGVKIKGQHVEMESRAGSQAGESRGSSLAVESRGSSQAVGGEAGLGGRYSGLTSKKRLPGLYEAAAGGAGVKAERADSAVAGDGDGGAGAGAGAGQG</sequence>
<feature type="domain" description="C2H2-type" evidence="2">
    <location>
        <begin position="375"/>
        <end position="398"/>
    </location>
</feature>
<feature type="compositionally biased region" description="Low complexity" evidence="1">
    <location>
        <begin position="275"/>
        <end position="289"/>
    </location>
</feature>
<dbReference type="EMBL" id="MU004182">
    <property type="protein sequence ID" value="KAF2500961.1"/>
    <property type="molecule type" value="Genomic_DNA"/>
</dbReference>
<feature type="region of interest" description="Disordered" evidence="1">
    <location>
        <begin position="275"/>
        <end position="351"/>
    </location>
</feature>
<feature type="compositionally biased region" description="Gly residues" evidence="1">
    <location>
        <begin position="496"/>
        <end position="510"/>
    </location>
</feature>
<dbReference type="OrthoDB" id="3795687at2759"/>
<organism evidence="3 4">
    <name type="scientific">Lophium mytilinum</name>
    <dbReference type="NCBI Taxonomy" id="390894"/>
    <lineage>
        <taxon>Eukaryota</taxon>
        <taxon>Fungi</taxon>
        <taxon>Dikarya</taxon>
        <taxon>Ascomycota</taxon>
        <taxon>Pezizomycotina</taxon>
        <taxon>Dothideomycetes</taxon>
        <taxon>Pleosporomycetidae</taxon>
        <taxon>Mytilinidiales</taxon>
        <taxon>Mytilinidiaceae</taxon>
        <taxon>Lophium</taxon>
    </lineage>
</organism>
<dbReference type="InterPro" id="IPR013087">
    <property type="entry name" value="Znf_C2H2_type"/>
</dbReference>
<feature type="region of interest" description="Disordered" evidence="1">
    <location>
        <begin position="424"/>
        <end position="454"/>
    </location>
</feature>
<feature type="compositionally biased region" description="Low complexity" evidence="1">
    <location>
        <begin position="298"/>
        <end position="309"/>
    </location>
</feature>
<evidence type="ECO:0000259" key="2">
    <source>
        <dbReference type="PROSITE" id="PS00028"/>
    </source>
</evidence>
<accession>A0A6A6R8T8</accession>
<dbReference type="Proteomes" id="UP000799750">
    <property type="component" value="Unassembled WGS sequence"/>
</dbReference>
<evidence type="ECO:0000313" key="4">
    <source>
        <dbReference type="Proteomes" id="UP000799750"/>
    </source>
</evidence>
<keyword evidence="4" id="KW-1185">Reference proteome</keyword>
<evidence type="ECO:0000313" key="3">
    <source>
        <dbReference type="EMBL" id="KAF2500961.1"/>
    </source>
</evidence>
<dbReference type="AlphaFoldDB" id="A0A6A6R8T8"/>
<feature type="compositionally biased region" description="Polar residues" evidence="1">
    <location>
        <begin position="429"/>
        <end position="439"/>
    </location>
</feature>
<proteinExistence type="predicted"/>
<gene>
    <name evidence="3" type="ORF">BU16DRAFT_186570</name>
</gene>
<feature type="region of interest" description="Disordered" evidence="1">
    <location>
        <begin position="480"/>
        <end position="510"/>
    </location>
</feature>
<reference evidence="3" key="1">
    <citation type="journal article" date="2020" name="Stud. Mycol.">
        <title>101 Dothideomycetes genomes: a test case for predicting lifestyles and emergence of pathogens.</title>
        <authorList>
            <person name="Haridas S."/>
            <person name="Albert R."/>
            <person name="Binder M."/>
            <person name="Bloem J."/>
            <person name="Labutti K."/>
            <person name="Salamov A."/>
            <person name="Andreopoulos B."/>
            <person name="Baker S."/>
            <person name="Barry K."/>
            <person name="Bills G."/>
            <person name="Bluhm B."/>
            <person name="Cannon C."/>
            <person name="Castanera R."/>
            <person name="Culley D."/>
            <person name="Daum C."/>
            <person name="Ezra D."/>
            <person name="Gonzalez J."/>
            <person name="Henrissat B."/>
            <person name="Kuo A."/>
            <person name="Liang C."/>
            <person name="Lipzen A."/>
            <person name="Lutzoni F."/>
            <person name="Magnuson J."/>
            <person name="Mondo S."/>
            <person name="Nolan M."/>
            <person name="Ohm R."/>
            <person name="Pangilinan J."/>
            <person name="Park H.-J."/>
            <person name="Ramirez L."/>
            <person name="Alfaro M."/>
            <person name="Sun H."/>
            <person name="Tritt A."/>
            <person name="Yoshinaga Y."/>
            <person name="Zwiers L.-H."/>
            <person name="Turgeon B."/>
            <person name="Goodwin S."/>
            <person name="Spatafora J."/>
            <person name="Crous P."/>
            <person name="Grigoriev I."/>
        </authorList>
    </citation>
    <scope>NUCLEOTIDE SEQUENCE</scope>
    <source>
        <strain evidence="3">CBS 269.34</strain>
    </source>
</reference>
<evidence type="ECO:0000256" key="1">
    <source>
        <dbReference type="SAM" id="MobiDB-lite"/>
    </source>
</evidence>
<name>A0A6A6R8T8_9PEZI</name>